<evidence type="ECO:0000256" key="1">
    <source>
        <dbReference type="ARBA" id="ARBA00004429"/>
    </source>
</evidence>
<dbReference type="GO" id="GO:0042910">
    <property type="term" value="F:xenobiotic transmembrane transporter activity"/>
    <property type="evidence" value="ECO:0007669"/>
    <property type="project" value="InterPro"/>
</dbReference>
<feature type="transmembrane region" description="Helical" evidence="10">
    <location>
        <begin position="133"/>
        <end position="154"/>
    </location>
</feature>
<dbReference type="GO" id="GO:0006811">
    <property type="term" value="P:monoatomic ion transport"/>
    <property type="evidence" value="ECO:0007669"/>
    <property type="project" value="UniProtKB-KW"/>
</dbReference>
<evidence type="ECO:0000256" key="4">
    <source>
        <dbReference type="ARBA" id="ARBA00022475"/>
    </source>
</evidence>
<organism evidence="11 12">
    <name type="scientific">Parasutterella muris</name>
    <dbReference type="NCBI Taxonomy" id="2565572"/>
    <lineage>
        <taxon>Bacteria</taxon>
        <taxon>Pseudomonadati</taxon>
        <taxon>Pseudomonadota</taxon>
        <taxon>Betaproteobacteria</taxon>
        <taxon>Burkholderiales</taxon>
        <taxon>Sutterellaceae</taxon>
        <taxon>Parasutterella</taxon>
    </lineage>
</organism>
<feature type="transmembrane region" description="Helical" evidence="10">
    <location>
        <begin position="327"/>
        <end position="350"/>
    </location>
</feature>
<feature type="transmembrane region" description="Helical" evidence="10">
    <location>
        <begin position="356"/>
        <end position="373"/>
    </location>
</feature>
<feature type="transmembrane region" description="Helical" evidence="10">
    <location>
        <begin position="289"/>
        <end position="306"/>
    </location>
</feature>
<dbReference type="Proteomes" id="UP000472580">
    <property type="component" value="Unassembled WGS sequence"/>
</dbReference>
<keyword evidence="3" id="KW-0050">Antiport</keyword>
<keyword evidence="7" id="KW-0406">Ion transport</keyword>
<dbReference type="InterPro" id="IPR002528">
    <property type="entry name" value="MATE_fam"/>
</dbReference>
<dbReference type="PIRSF" id="PIRSF006603">
    <property type="entry name" value="DinF"/>
    <property type="match status" value="1"/>
</dbReference>
<dbReference type="CDD" id="cd13131">
    <property type="entry name" value="MATE_NorM_like"/>
    <property type="match status" value="1"/>
</dbReference>
<feature type="transmembrane region" description="Helical" evidence="10">
    <location>
        <begin position="55"/>
        <end position="79"/>
    </location>
</feature>
<accession>A0A6L6YH53</accession>
<gene>
    <name evidence="11" type="ORF">E5987_02140</name>
</gene>
<comment type="caution">
    <text evidence="11">The sequence shown here is derived from an EMBL/GenBank/DDBJ whole genome shotgun (WGS) entry which is preliminary data.</text>
</comment>
<feature type="transmembrane region" description="Helical" evidence="10">
    <location>
        <begin position="196"/>
        <end position="219"/>
    </location>
</feature>
<dbReference type="GO" id="GO:0005886">
    <property type="term" value="C:plasma membrane"/>
    <property type="evidence" value="ECO:0007669"/>
    <property type="project" value="UniProtKB-SubCell"/>
</dbReference>
<evidence type="ECO:0000256" key="2">
    <source>
        <dbReference type="ARBA" id="ARBA00022448"/>
    </source>
</evidence>
<dbReference type="PANTHER" id="PTHR43298">
    <property type="entry name" value="MULTIDRUG RESISTANCE PROTEIN NORM-RELATED"/>
    <property type="match status" value="1"/>
</dbReference>
<protein>
    <recommendedName>
        <fullName evidence="9">Multidrug-efflux transporter</fullName>
    </recommendedName>
</protein>
<dbReference type="GO" id="GO:0015297">
    <property type="term" value="F:antiporter activity"/>
    <property type="evidence" value="ECO:0007669"/>
    <property type="project" value="UniProtKB-KW"/>
</dbReference>
<feature type="transmembrane region" description="Helical" evidence="10">
    <location>
        <begin position="166"/>
        <end position="190"/>
    </location>
</feature>
<keyword evidence="6 10" id="KW-1133">Transmembrane helix</keyword>
<evidence type="ECO:0000256" key="6">
    <source>
        <dbReference type="ARBA" id="ARBA00022989"/>
    </source>
</evidence>
<evidence type="ECO:0000256" key="3">
    <source>
        <dbReference type="ARBA" id="ARBA00022449"/>
    </source>
</evidence>
<keyword evidence="8 10" id="KW-0472">Membrane</keyword>
<dbReference type="AlphaFoldDB" id="A0A6L6YH53"/>
<feature type="transmembrane region" description="Helical" evidence="10">
    <location>
        <begin position="394"/>
        <end position="414"/>
    </location>
</feature>
<feature type="transmembrane region" description="Helical" evidence="10">
    <location>
        <begin position="240"/>
        <end position="269"/>
    </location>
</feature>
<evidence type="ECO:0000256" key="10">
    <source>
        <dbReference type="SAM" id="Phobius"/>
    </source>
</evidence>
<dbReference type="InterPro" id="IPR050222">
    <property type="entry name" value="MATE_MdtK"/>
</dbReference>
<dbReference type="NCBIfam" id="TIGR00797">
    <property type="entry name" value="matE"/>
    <property type="match status" value="1"/>
</dbReference>
<evidence type="ECO:0000256" key="8">
    <source>
        <dbReference type="ARBA" id="ARBA00023136"/>
    </source>
</evidence>
<sequence length="463" mass="50238">MTTRVLPRLQPPDTSYWSILRLSLPIWISNLAIVGGATIDTLMTGHLGAQDLAGVAIGLAVTVSVFIALVGVMQGLSPIAGHHFGAANHKRIGYELHQTIWLAMCLSVIAIALMTYTPLWMTLTNAQGRVAEVASSFLIINAIGLPAAMCGRAYMALNAAVSRPKVAMWIALLMLLFKIPTNYAFIFGWWIIPGFGGAGCAISSTINAFLSCTLYWAIWHYDSFYAKMRQERICKPDLKALANLLRLGIPIGLSSFFEVTSFTFMTIFISRLGADIVSAHQIVSNLSSLFYMAPLAIGVTSSVLVAQSIGANSPQNARLATKRTLKFAICLAVCVALLLYFFKYFFLGLYTKDQEVIAVAASLIAFCSIYHVFDAINCVGSFAMRGYRITVLPMVLYGVFLWGFGLGFGSILAFTDYLTPEPLGAAGYWSAITGGLILSGSIVGIFAVRVAKKKELGQPVWIR</sequence>
<keyword evidence="4" id="KW-1003">Cell membrane</keyword>
<name>A0A6L6YH53_9BURK</name>
<feature type="transmembrane region" description="Helical" evidence="10">
    <location>
        <begin position="20"/>
        <end position="43"/>
    </location>
</feature>
<dbReference type="EMBL" id="WSRP01000004">
    <property type="protein sequence ID" value="MVX56008.1"/>
    <property type="molecule type" value="Genomic_DNA"/>
</dbReference>
<evidence type="ECO:0000313" key="11">
    <source>
        <dbReference type="EMBL" id="MVX56008.1"/>
    </source>
</evidence>
<comment type="subcellular location">
    <subcellularLocation>
        <location evidence="1">Cell inner membrane</location>
        <topology evidence="1">Multi-pass membrane protein</topology>
    </subcellularLocation>
</comment>
<dbReference type="RefSeq" id="WP_160334444.1">
    <property type="nucleotide sequence ID" value="NZ_CALPCV010000002.1"/>
</dbReference>
<dbReference type="OrthoDB" id="9780160at2"/>
<feature type="transmembrane region" description="Helical" evidence="10">
    <location>
        <begin position="100"/>
        <end position="121"/>
    </location>
</feature>
<evidence type="ECO:0000256" key="7">
    <source>
        <dbReference type="ARBA" id="ARBA00023065"/>
    </source>
</evidence>
<evidence type="ECO:0000313" key="12">
    <source>
        <dbReference type="Proteomes" id="UP000472580"/>
    </source>
</evidence>
<evidence type="ECO:0000256" key="9">
    <source>
        <dbReference type="ARBA" id="ARBA00031636"/>
    </source>
</evidence>
<dbReference type="Pfam" id="PF01554">
    <property type="entry name" value="MatE"/>
    <property type="match status" value="2"/>
</dbReference>
<keyword evidence="12" id="KW-1185">Reference proteome</keyword>
<dbReference type="PANTHER" id="PTHR43298:SF2">
    <property type="entry name" value="FMN_FAD EXPORTER YEEO-RELATED"/>
    <property type="match status" value="1"/>
</dbReference>
<dbReference type="InterPro" id="IPR048279">
    <property type="entry name" value="MdtK-like"/>
</dbReference>
<keyword evidence="5 10" id="KW-0812">Transmembrane</keyword>
<feature type="transmembrane region" description="Helical" evidence="10">
    <location>
        <begin position="426"/>
        <end position="448"/>
    </location>
</feature>
<evidence type="ECO:0000256" key="5">
    <source>
        <dbReference type="ARBA" id="ARBA00022692"/>
    </source>
</evidence>
<keyword evidence="2" id="KW-0813">Transport</keyword>
<reference evidence="11 12" key="1">
    <citation type="submission" date="2019-12" db="EMBL/GenBank/DDBJ databases">
        <title>Microbes associate with the intestines of laboratory mice.</title>
        <authorList>
            <person name="Navarre W."/>
            <person name="Wong E."/>
        </authorList>
    </citation>
    <scope>NUCLEOTIDE SEQUENCE [LARGE SCALE GENOMIC DNA]</scope>
    <source>
        <strain evidence="11 12">NM82_D38</strain>
    </source>
</reference>
<proteinExistence type="predicted"/>